<feature type="region of interest" description="Disordered" evidence="2">
    <location>
        <begin position="512"/>
        <end position="541"/>
    </location>
</feature>
<dbReference type="PANTHER" id="PTHR17972">
    <property type="entry name" value="NUCLEOLAR RNA-ASSOCIATED PROTEIN"/>
    <property type="match status" value="1"/>
</dbReference>
<evidence type="ECO:0000313" key="5">
    <source>
        <dbReference type="Proteomes" id="UP000019114"/>
    </source>
</evidence>
<dbReference type="EMBL" id="KI926126">
    <property type="protein sequence ID" value="ETW40064.1"/>
    <property type="molecule type" value="Genomic_DNA"/>
</dbReference>
<comment type="subcellular location">
    <subcellularLocation>
        <location evidence="1">Nucleus</location>
        <location evidence="1">Nucleolus</location>
    </subcellularLocation>
</comment>
<evidence type="ECO:0000313" key="4">
    <source>
        <dbReference type="EMBL" id="ETW40064.1"/>
    </source>
</evidence>
<dbReference type="Proteomes" id="UP000019114">
    <property type="component" value="Unassembled WGS sequence"/>
</dbReference>
<reference evidence="4 5" key="1">
    <citation type="submission" date="2013-02" db="EMBL/GenBank/DDBJ databases">
        <title>The Genome Annotation of Plasmodium falciparum NF135/5.C10.</title>
        <authorList>
            <consortium name="The Broad Institute Genome Sequencing Platform"/>
            <consortium name="The Broad Institute Genome Sequencing Center for Infectious Disease"/>
            <person name="Neafsey D."/>
            <person name="Hoffman S."/>
            <person name="Volkman S."/>
            <person name="Rosenthal P."/>
            <person name="Walker B."/>
            <person name="Young S.K."/>
            <person name="Zeng Q."/>
            <person name="Gargeya S."/>
            <person name="Fitzgerald M."/>
            <person name="Haas B."/>
            <person name="Abouelleil A."/>
            <person name="Allen A.W."/>
            <person name="Alvarado L."/>
            <person name="Arachchi H.M."/>
            <person name="Berlin A.M."/>
            <person name="Chapman S.B."/>
            <person name="Gainer-Dewar J."/>
            <person name="Goldberg J."/>
            <person name="Griggs A."/>
            <person name="Gujja S."/>
            <person name="Hansen M."/>
            <person name="Howarth C."/>
            <person name="Imamovic A."/>
            <person name="Ireland A."/>
            <person name="Larimer J."/>
            <person name="McCowan C."/>
            <person name="Murphy C."/>
            <person name="Pearson M."/>
            <person name="Poon T.W."/>
            <person name="Priest M."/>
            <person name="Roberts A."/>
            <person name="Saif S."/>
            <person name="Shea T."/>
            <person name="Sisk P."/>
            <person name="Sykes S."/>
            <person name="Wortman J."/>
            <person name="Nusbaum C."/>
            <person name="Birren B."/>
        </authorList>
    </citation>
    <scope>NUCLEOTIDE SEQUENCE [LARGE SCALE GENOMIC DNA]</scope>
    <source>
        <strain evidence="4 5">NF135/5.C10</strain>
    </source>
</reference>
<dbReference type="GO" id="GO:0032040">
    <property type="term" value="C:small-subunit processome"/>
    <property type="evidence" value="ECO:0007669"/>
    <property type="project" value="TreeGrafter"/>
</dbReference>
<protein>
    <recommendedName>
        <fullName evidence="3">Nrap protein domain-containing protein</fullName>
    </recommendedName>
</protein>
<dbReference type="GO" id="GO:0006409">
    <property type="term" value="P:tRNA export from nucleus"/>
    <property type="evidence" value="ECO:0007669"/>
    <property type="project" value="TreeGrafter"/>
</dbReference>
<feature type="compositionally biased region" description="Acidic residues" evidence="2">
    <location>
        <begin position="516"/>
        <end position="528"/>
    </location>
</feature>
<gene>
    <name evidence="4" type="ORF">PFNF135_06089</name>
</gene>
<dbReference type="Pfam" id="PF17406">
    <property type="entry name" value="Nrap_D5"/>
    <property type="match status" value="1"/>
</dbReference>
<dbReference type="InterPro" id="IPR005554">
    <property type="entry name" value="NOL6/Upt22"/>
</dbReference>
<dbReference type="GO" id="GO:0034456">
    <property type="term" value="C:UTP-C complex"/>
    <property type="evidence" value="ECO:0007669"/>
    <property type="project" value="TreeGrafter"/>
</dbReference>
<accession>W4IAH3</accession>
<reference evidence="4 5" key="2">
    <citation type="submission" date="2013-02" db="EMBL/GenBank/DDBJ databases">
        <title>The Genome Sequence of Plasmodium falciparum NF135/5.C10.</title>
        <authorList>
            <consortium name="The Broad Institute Genome Sequencing Platform"/>
            <consortium name="The Broad Institute Genome Sequencing Center for Infectious Disease"/>
            <person name="Neafsey D."/>
            <person name="Cheeseman I."/>
            <person name="Volkman S."/>
            <person name="Adams J."/>
            <person name="Walker B."/>
            <person name="Young S.K."/>
            <person name="Zeng Q."/>
            <person name="Gargeya S."/>
            <person name="Fitzgerald M."/>
            <person name="Haas B."/>
            <person name="Abouelleil A."/>
            <person name="Alvarado L."/>
            <person name="Arachchi H.M."/>
            <person name="Berlin A.M."/>
            <person name="Chapman S.B."/>
            <person name="Dewar J."/>
            <person name="Goldberg J."/>
            <person name="Griggs A."/>
            <person name="Gujja S."/>
            <person name="Hansen M."/>
            <person name="Howarth C."/>
            <person name="Imamovic A."/>
            <person name="Larimer J."/>
            <person name="McCowan C."/>
            <person name="Murphy C."/>
            <person name="Neiman D."/>
            <person name="Pearson M."/>
            <person name="Priest M."/>
            <person name="Roberts A."/>
            <person name="Saif S."/>
            <person name="Shea T."/>
            <person name="Sisk P."/>
            <person name="Sykes S."/>
            <person name="Wortman J."/>
            <person name="Nusbaum C."/>
            <person name="Birren B."/>
        </authorList>
    </citation>
    <scope>NUCLEOTIDE SEQUENCE [LARGE SCALE GENOMIC DNA]</scope>
    <source>
        <strain evidence="4 5">NF135/5.C10</strain>
    </source>
</reference>
<keyword evidence="1" id="KW-0694">RNA-binding</keyword>
<dbReference type="GO" id="GO:0032545">
    <property type="term" value="C:CURI complex"/>
    <property type="evidence" value="ECO:0007669"/>
    <property type="project" value="TreeGrafter"/>
</dbReference>
<evidence type="ECO:0000259" key="3">
    <source>
        <dbReference type="Pfam" id="PF17406"/>
    </source>
</evidence>
<feature type="domain" description="Nrap protein" evidence="3">
    <location>
        <begin position="361"/>
        <end position="456"/>
    </location>
</feature>
<dbReference type="InterPro" id="IPR035370">
    <property type="entry name" value="Nrap_D5"/>
</dbReference>
<dbReference type="AlphaFoldDB" id="W4IAH3"/>
<comment type="similarity">
    <text evidence="1">Belongs to the NRAP family.</text>
</comment>
<keyword evidence="1" id="KW-0539">Nucleus</keyword>
<organism evidence="4 5">
    <name type="scientific">Plasmodium falciparum NF135/5.C10</name>
    <dbReference type="NCBI Taxonomy" id="1036726"/>
    <lineage>
        <taxon>Eukaryota</taxon>
        <taxon>Sar</taxon>
        <taxon>Alveolata</taxon>
        <taxon>Apicomplexa</taxon>
        <taxon>Aconoidasida</taxon>
        <taxon>Haemosporida</taxon>
        <taxon>Plasmodiidae</taxon>
        <taxon>Plasmodium</taxon>
        <taxon>Plasmodium (Laverania)</taxon>
    </lineage>
</organism>
<sequence length="716" mass="86328">MKFEEEKDLKKCFYKHIKNMDIQNNNDFFCYEFIKDKTPYIYFANPIFVKDIYFDYYECIWECYNEIKSILYNISEPYFTICNINSSNDFLKMTDLGYKKKGIQIIDIIIDIKFNNNIYKNGMQYFKNYEIVKNIIKHKLRNESSKNISNVEQKNFYIDITFKQFIFRLHIFTSIIIQKYLIQITDMDNLNIETVHYLDKIKEYVYKPLISSFIYYYIMKFSSFHISLKICKLWCISNGIYCYQDFIENILFYIYRQEFKKHCRMNNFYHQKGLHMNNESLSKFCEKYKYWDSTNVMEDQFHEKEKKKDGSSILNIEKDASGKHNNRKNKYSENMKNKSSILNLEKIEKDEDSFLDSFSFSSKNILIKFLRFILNFDWLNNPLIIEYDECDISEEYKTKLINSFITRKKNNKENKKKFWISSIYDPHCILITLPQQSFDIIMNAARITLQNIKEFHRSYEKQNWISLFFMNKKNYDIILQFNKPKDSISMLKEEIAKASNLGKQEECVDVTLYDDNNNDDNNNDDNNNDDSSNMGDDQSVDNSVYNMEDQEYSLDYINNIKKNKNVDISNMVHTLKDYELLHVYKTHLQNFIKDLENKFTSDILILYNPLCFDEVLNINKFKNKMKNKMKNNINKNIHVLNSWAPYIFISLNPKIIKNLDITHNHKNEEYKNELMNKEYIKDIYNTSLSLNNINLLIYYIKNNVKDLLKTVKFTTI</sequence>
<dbReference type="GO" id="GO:0003723">
    <property type="term" value="F:RNA binding"/>
    <property type="evidence" value="ECO:0007669"/>
    <property type="project" value="UniProtKB-KW"/>
</dbReference>
<evidence type="ECO:0000256" key="1">
    <source>
        <dbReference type="RuleBase" id="RU364032"/>
    </source>
</evidence>
<evidence type="ECO:0000256" key="2">
    <source>
        <dbReference type="SAM" id="MobiDB-lite"/>
    </source>
</evidence>
<proteinExistence type="inferred from homology"/>
<dbReference type="PANTHER" id="PTHR17972:SF0">
    <property type="entry name" value="NUCLEOLAR PROTEIN 6"/>
    <property type="match status" value="1"/>
</dbReference>
<name>W4IAH3_PLAFA</name>
<dbReference type="GO" id="GO:0006364">
    <property type="term" value="P:rRNA processing"/>
    <property type="evidence" value="ECO:0007669"/>
    <property type="project" value="TreeGrafter"/>
</dbReference>
<dbReference type="OrthoDB" id="10251401at2759"/>